<dbReference type="Proteomes" id="UP000270272">
    <property type="component" value="Chromosome"/>
</dbReference>
<evidence type="ECO:0000313" key="13">
    <source>
        <dbReference type="EMBL" id="SQB29773.1"/>
    </source>
</evidence>
<dbReference type="Gene3D" id="3.20.20.450">
    <property type="entry name" value="EAL domain"/>
    <property type="match status" value="1"/>
</dbReference>
<dbReference type="SMART" id="SM00052">
    <property type="entry name" value="EAL"/>
    <property type="match status" value="1"/>
</dbReference>
<accession>A0A078LGC9</accession>
<dbReference type="Pfam" id="PF00563">
    <property type="entry name" value="EAL"/>
    <property type="match status" value="1"/>
</dbReference>
<keyword evidence="7 10" id="KW-1133">Transmembrane helix</keyword>
<feature type="transmembrane region" description="Helical" evidence="10">
    <location>
        <begin position="16"/>
        <end position="36"/>
    </location>
</feature>
<dbReference type="GO" id="GO:0005886">
    <property type="term" value="C:plasma membrane"/>
    <property type="evidence" value="ECO:0007669"/>
    <property type="project" value="UniProtKB-SubCell"/>
</dbReference>
<dbReference type="GO" id="GO:0071111">
    <property type="term" value="F:cyclic-guanylate-specific phosphodiesterase activity"/>
    <property type="evidence" value="ECO:0007669"/>
    <property type="project" value="UniProtKB-EC"/>
</dbReference>
<reference evidence="14 16" key="3">
    <citation type="submission" date="2018-12" db="EMBL/GenBank/DDBJ databases">
        <authorList>
            <consortium name="Pathogen Informatics"/>
        </authorList>
    </citation>
    <scope>NUCLEOTIDE SEQUENCE [LARGE SCALE GENOMIC DNA]</scope>
    <source>
        <strain evidence="14 16">NCTC11075</strain>
    </source>
</reference>
<gene>
    <name evidence="13" type="primary">ycgG_2</name>
    <name evidence="14" type="synonym">ycgG_1</name>
    <name evidence="12" type="ORF">BN1086_01221</name>
    <name evidence="13" type="ORF">NCTC10786_03394</name>
    <name evidence="14" type="ORF">NCTC11075_00517</name>
</gene>
<evidence type="ECO:0000256" key="6">
    <source>
        <dbReference type="ARBA" id="ARBA00022801"/>
    </source>
</evidence>
<dbReference type="EMBL" id="LR134204">
    <property type="protein sequence ID" value="VEB84691.1"/>
    <property type="molecule type" value="Genomic_DNA"/>
</dbReference>
<dbReference type="EMBL" id="UAVY01000004">
    <property type="protein sequence ID" value="SQB29773.1"/>
    <property type="molecule type" value="Genomic_DNA"/>
</dbReference>
<evidence type="ECO:0000256" key="8">
    <source>
        <dbReference type="ARBA" id="ARBA00023136"/>
    </source>
</evidence>
<keyword evidence="5 10" id="KW-0812">Transmembrane</keyword>
<keyword evidence="4" id="KW-0973">c-di-GMP</keyword>
<evidence type="ECO:0000313" key="15">
    <source>
        <dbReference type="Proteomes" id="UP000251584"/>
    </source>
</evidence>
<evidence type="ECO:0000256" key="9">
    <source>
        <dbReference type="ARBA" id="ARBA00034290"/>
    </source>
</evidence>
<evidence type="ECO:0000256" key="7">
    <source>
        <dbReference type="ARBA" id="ARBA00022989"/>
    </source>
</evidence>
<evidence type="ECO:0000313" key="12">
    <source>
        <dbReference type="EMBL" id="CDZ83114.1"/>
    </source>
</evidence>
<dbReference type="InterPro" id="IPR035919">
    <property type="entry name" value="EAL_sf"/>
</dbReference>
<protein>
    <recommendedName>
        <fullName evidence="2">cyclic-guanylate-specific phosphodiesterase</fullName>
        <ecNumber evidence="2">3.1.4.52</ecNumber>
    </recommendedName>
</protein>
<comment type="subcellular location">
    <subcellularLocation>
        <location evidence="1">Cell membrane</location>
        <topology evidence="1">Multi-pass membrane protein</topology>
    </subcellularLocation>
</comment>
<evidence type="ECO:0000256" key="10">
    <source>
        <dbReference type="SAM" id="Phobius"/>
    </source>
</evidence>
<name>A0A078LGC9_CITKO</name>
<dbReference type="EC" id="3.1.4.52" evidence="2"/>
<dbReference type="PATRIC" id="fig|545.12.peg.1217"/>
<comment type="catalytic activity">
    <reaction evidence="9">
        <text>3',3'-c-di-GMP + H2O = 5'-phosphoguanylyl(3'-&gt;5')guanosine + H(+)</text>
        <dbReference type="Rhea" id="RHEA:24902"/>
        <dbReference type="ChEBI" id="CHEBI:15377"/>
        <dbReference type="ChEBI" id="CHEBI:15378"/>
        <dbReference type="ChEBI" id="CHEBI:58754"/>
        <dbReference type="ChEBI" id="CHEBI:58805"/>
        <dbReference type="EC" id="3.1.4.52"/>
    </reaction>
</comment>
<feature type="domain" description="EAL" evidence="11">
    <location>
        <begin position="266"/>
        <end position="515"/>
    </location>
</feature>
<evidence type="ECO:0000256" key="4">
    <source>
        <dbReference type="ARBA" id="ARBA00022636"/>
    </source>
</evidence>
<dbReference type="InterPro" id="IPR024744">
    <property type="entry name" value="CSS-motif_dom"/>
</dbReference>
<keyword evidence="3" id="KW-1003">Cell membrane</keyword>
<reference evidence="12" key="1">
    <citation type="submission" date="2014-06" db="EMBL/GenBank/DDBJ databases">
        <authorList>
            <person name="Urmite Genomes Urmite Genomes"/>
        </authorList>
    </citation>
    <scope>NUCLEOTIDE SEQUENCE</scope>
</reference>
<keyword evidence="6" id="KW-0378">Hydrolase</keyword>
<dbReference type="CDD" id="cd01948">
    <property type="entry name" value="EAL"/>
    <property type="match status" value="1"/>
</dbReference>
<evidence type="ECO:0000259" key="11">
    <source>
        <dbReference type="PROSITE" id="PS50883"/>
    </source>
</evidence>
<evidence type="ECO:0000256" key="2">
    <source>
        <dbReference type="ARBA" id="ARBA00012282"/>
    </source>
</evidence>
<dbReference type="RefSeq" id="WP_110494143.1">
    <property type="nucleotide sequence ID" value="NZ_CP136810.1"/>
</dbReference>
<dbReference type="SUPFAM" id="SSF141868">
    <property type="entry name" value="EAL domain-like"/>
    <property type="match status" value="1"/>
</dbReference>
<dbReference type="AlphaFoldDB" id="A0A078LGC9"/>
<organism evidence="12">
    <name type="scientific">Citrobacter koseri</name>
    <name type="common">Citrobacter diversus</name>
    <dbReference type="NCBI Taxonomy" id="545"/>
    <lineage>
        <taxon>Bacteria</taxon>
        <taxon>Pseudomonadati</taxon>
        <taxon>Pseudomonadota</taxon>
        <taxon>Gammaproteobacteria</taxon>
        <taxon>Enterobacterales</taxon>
        <taxon>Enterobacteriaceae</taxon>
        <taxon>Citrobacter</taxon>
    </lineage>
</organism>
<evidence type="ECO:0000313" key="14">
    <source>
        <dbReference type="EMBL" id="VEB84691.1"/>
    </source>
</evidence>
<reference evidence="13 15" key="2">
    <citation type="submission" date="2018-06" db="EMBL/GenBank/DDBJ databases">
        <authorList>
            <consortium name="Pathogen Informatics"/>
            <person name="Doyle S."/>
        </authorList>
    </citation>
    <scope>NUCLEOTIDE SEQUENCE [LARGE SCALE GENOMIC DNA]</scope>
    <source>
        <strain evidence="13 15">NCTC10786</strain>
    </source>
</reference>
<dbReference type="Proteomes" id="UP000251584">
    <property type="component" value="Unassembled WGS sequence"/>
</dbReference>
<proteinExistence type="predicted"/>
<keyword evidence="8 10" id="KW-0472">Membrane</keyword>
<evidence type="ECO:0000256" key="3">
    <source>
        <dbReference type="ARBA" id="ARBA00022475"/>
    </source>
</evidence>
<evidence type="ECO:0000313" key="16">
    <source>
        <dbReference type="Proteomes" id="UP000270272"/>
    </source>
</evidence>
<dbReference type="Pfam" id="PF12792">
    <property type="entry name" value="CSS-motif"/>
    <property type="match status" value="1"/>
</dbReference>
<evidence type="ECO:0000256" key="5">
    <source>
        <dbReference type="ARBA" id="ARBA00022692"/>
    </source>
</evidence>
<dbReference type="PROSITE" id="PS50883">
    <property type="entry name" value="EAL"/>
    <property type="match status" value="1"/>
</dbReference>
<dbReference type="InterPro" id="IPR050706">
    <property type="entry name" value="Cyclic-di-GMP_PDE-like"/>
</dbReference>
<dbReference type="EMBL" id="LK931336">
    <property type="protein sequence ID" value="CDZ83114.1"/>
    <property type="molecule type" value="Genomic_DNA"/>
</dbReference>
<sequence>MQTAQRIIKNYRRNRFIVCTVCALITLILTLSIRFISERNINQHRTETFAAHAVETLDEVLRPLQAGRDLLLPLVGQPCPAAHFPLRKQVARLQTVRSIGLVQNGILYCSSIFGSRDVPIHQLQPDLPAPNNLLLLSTDQSLLKDSPILIQWYPSSPDGKNGLFEIVNIDLLAMMLLEPQQPQIASASLTVGNRHLLYGQGVVEALPALNGEKRYQRASQHFPFTISVTGPGAGELALRHLPTQLPLAVMLSLLVGYLAWLATASRMSFSWEINLALAAREFELFCQPLLNARTQQCVGVEILLRWNNPRQGWISPDVFIPIAEEHNLIAPLTRYVIAETIRQRHFFPMNSQFHIGINVAASHFRHGMLLKDLNHYWFSAHPVQQLVLELTERDALLDVDYRLMRELHRKGVKLAIDDFGTGNSSLSWLEKLRPDVLKIDKSFTAAIGTDAVNSTVTDIIIALGQRLNIELVAEGVETREQAQYLRGHGVQALQGFLFARPMPLHDFPQWLAGSAPPPARHNGHMTPVMPFR</sequence>
<dbReference type="PANTHER" id="PTHR33121:SF79">
    <property type="entry name" value="CYCLIC DI-GMP PHOSPHODIESTERASE PDED-RELATED"/>
    <property type="match status" value="1"/>
</dbReference>
<dbReference type="PANTHER" id="PTHR33121">
    <property type="entry name" value="CYCLIC DI-GMP PHOSPHODIESTERASE PDEF"/>
    <property type="match status" value="1"/>
</dbReference>
<dbReference type="InterPro" id="IPR001633">
    <property type="entry name" value="EAL_dom"/>
</dbReference>
<evidence type="ECO:0000256" key="1">
    <source>
        <dbReference type="ARBA" id="ARBA00004651"/>
    </source>
</evidence>